<reference evidence="4" key="1">
    <citation type="submission" date="2020-05" db="EMBL/GenBank/DDBJ databases">
        <authorList>
            <person name="Chiriac C."/>
            <person name="Salcher M."/>
            <person name="Ghai R."/>
            <person name="Kavagutti S V."/>
        </authorList>
    </citation>
    <scope>NUCLEOTIDE SEQUENCE</scope>
</reference>
<dbReference type="InterPro" id="IPR011050">
    <property type="entry name" value="Pectin_lyase_fold/virulence"/>
</dbReference>
<dbReference type="GO" id="GO:0044423">
    <property type="term" value="C:virion component"/>
    <property type="evidence" value="ECO:0007669"/>
    <property type="project" value="UniProtKB-KW"/>
</dbReference>
<feature type="non-terminal residue" evidence="4">
    <location>
        <position position="444"/>
    </location>
</feature>
<keyword evidence="4" id="KW-0456">Lyase</keyword>
<name>A0A6J5R4B2_9CAUD</name>
<feature type="domain" description="Rhamnogalacturonase A/B/Epimerase-like pectate lyase" evidence="3">
    <location>
        <begin position="16"/>
        <end position="204"/>
    </location>
</feature>
<dbReference type="GO" id="GO:0016829">
    <property type="term" value="F:lyase activity"/>
    <property type="evidence" value="ECO:0007669"/>
    <property type="project" value="UniProtKB-KW"/>
</dbReference>
<evidence type="ECO:0000256" key="1">
    <source>
        <dbReference type="ARBA" id="ARBA00004328"/>
    </source>
</evidence>
<protein>
    <submittedName>
        <fullName evidence="4">Pectate lyase superfamily protein</fullName>
    </submittedName>
</protein>
<dbReference type="Gene3D" id="2.160.20.10">
    <property type="entry name" value="Single-stranded right-handed beta-helix, Pectin lyase-like"/>
    <property type="match status" value="1"/>
</dbReference>
<dbReference type="Pfam" id="PF12708">
    <property type="entry name" value="Pect-lyase_RHGA_epim"/>
    <property type="match status" value="1"/>
</dbReference>
<gene>
    <name evidence="4" type="ORF">UFOVP1147_1</name>
</gene>
<evidence type="ECO:0000256" key="2">
    <source>
        <dbReference type="ARBA" id="ARBA00022844"/>
    </source>
</evidence>
<dbReference type="EMBL" id="LR797096">
    <property type="protein sequence ID" value="CAB4186454.1"/>
    <property type="molecule type" value="Genomic_DNA"/>
</dbReference>
<keyword evidence="2" id="KW-0946">Virion</keyword>
<comment type="subcellular location">
    <subcellularLocation>
        <location evidence="1">Virion</location>
    </subcellularLocation>
</comment>
<sequence>MALTKVSYSMITGAVVNILDYGAIADYNENTPGSGTDNSAAIQAAVDAANAKSTNGAVYIPSGAYKILTAISVPYGVSIFGDGGTASVLHSEGCNGLNFTTFGYSIGSMFYEDFGLTAATGTNFAAVQSINSPTSVTQDGLNFNRVRFYGWNQCFVLSSTWNTTISTCRAENINNFVTLSQSNGQAVIVKIVNNNIVYAAGGRGTGNIYAINVLNTTGFTETVHIFQNSIYGFQICVNVDQATYITIGSNDLSASVKAIAFVTPAGGYNICNNYIEVSGSGTGIFGAAQGSETPETRTNIQNNYFIGTVTAAIGIQLNTAVATYQWNATVRDNTFFGFATNDILFYGSGKSLIDNNRCMSTGPTNSIFIGEVLGSPVILTNNYLRKALFIDVLADFTGGKLILLNNVESNSFQSTHQAAAPSTGTWRVGDIVYNNAPASAGYVG</sequence>
<dbReference type="SUPFAM" id="SSF51126">
    <property type="entry name" value="Pectin lyase-like"/>
    <property type="match status" value="1"/>
</dbReference>
<proteinExistence type="predicted"/>
<dbReference type="GO" id="GO:0019058">
    <property type="term" value="P:viral life cycle"/>
    <property type="evidence" value="ECO:0007669"/>
    <property type="project" value="UniProtKB-ARBA"/>
</dbReference>
<organism evidence="4">
    <name type="scientific">uncultured Caudovirales phage</name>
    <dbReference type="NCBI Taxonomy" id="2100421"/>
    <lineage>
        <taxon>Viruses</taxon>
        <taxon>Duplodnaviria</taxon>
        <taxon>Heunggongvirae</taxon>
        <taxon>Uroviricota</taxon>
        <taxon>Caudoviricetes</taxon>
        <taxon>Peduoviridae</taxon>
        <taxon>Maltschvirus</taxon>
        <taxon>Maltschvirus maltsch</taxon>
    </lineage>
</organism>
<dbReference type="InterPro" id="IPR024535">
    <property type="entry name" value="RHGA/B-epi-like_pectate_lyase"/>
</dbReference>
<accession>A0A6J5R4B2</accession>
<dbReference type="InterPro" id="IPR012334">
    <property type="entry name" value="Pectin_lyas_fold"/>
</dbReference>
<evidence type="ECO:0000259" key="3">
    <source>
        <dbReference type="Pfam" id="PF12708"/>
    </source>
</evidence>
<evidence type="ECO:0000313" key="4">
    <source>
        <dbReference type="EMBL" id="CAB4186454.1"/>
    </source>
</evidence>
<dbReference type="GO" id="GO:0051701">
    <property type="term" value="P:biological process involved in interaction with host"/>
    <property type="evidence" value="ECO:0007669"/>
    <property type="project" value="UniProtKB-ARBA"/>
</dbReference>